<dbReference type="CDD" id="cd01449">
    <property type="entry name" value="TST_Repeat_2"/>
    <property type="match status" value="1"/>
</dbReference>
<dbReference type="EMBL" id="LICA01000477">
    <property type="protein sequence ID" value="KRO91539.1"/>
    <property type="molecule type" value="Genomic_DNA"/>
</dbReference>
<keyword evidence="1" id="KW-0677">Repeat</keyword>
<dbReference type="PANTHER" id="PTHR43855:SF1">
    <property type="entry name" value="THIOSULFATE SULFURTRANSFERASE"/>
    <property type="match status" value="1"/>
</dbReference>
<organism evidence="3 4">
    <name type="scientific">SAR92 bacterium BACL26 MAG-121220-bin70</name>
    <dbReference type="NCBI Taxonomy" id="1655626"/>
    <lineage>
        <taxon>Bacteria</taxon>
        <taxon>Pseudomonadati</taxon>
        <taxon>Pseudomonadota</taxon>
        <taxon>Gammaproteobacteria</taxon>
        <taxon>Cellvibrionales</taxon>
        <taxon>Porticoccaceae</taxon>
        <taxon>SAR92 clade</taxon>
    </lineage>
</organism>
<dbReference type="InterPro" id="IPR001763">
    <property type="entry name" value="Rhodanese-like_dom"/>
</dbReference>
<name>A0A0R2U269_9GAMM</name>
<sequence>MIGPIPHLIEPQELESMLGDEGLIIIDLCNISLYSIKHVPGAVHLPYRALMSTTPPAMGKCPSFSEIQSLISHLGINQSKQVVVYDDEGGGWAGRFTWIMDLVGLHNWSYLNGGVVAWIKEGFPTESSPNRPNSDKVDIGDDFAHPEASITIDEILVSLDSSNFAIWDARNPAEYSGDVVSAARGGHIPGAINLEWTALMDPQANLRIHKDAQNILDSLGLTKDKRIATHCQQHHRSGFTYMVARILGYDNIAGYGGSWAEWGNLDHTPVEYGS</sequence>
<dbReference type="InterPro" id="IPR001307">
    <property type="entry name" value="Thiosulphate_STrfase_CS"/>
</dbReference>
<dbReference type="SUPFAM" id="SSF52821">
    <property type="entry name" value="Rhodanese/Cell cycle control phosphatase"/>
    <property type="match status" value="2"/>
</dbReference>
<dbReference type="Pfam" id="PF00581">
    <property type="entry name" value="Rhodanese"/>
    <property type="match status" value="2"/>
</dbReference>
<dbReference type="PANTHER" id="PTHR43855">
    <property type="entry name" value="THIOSULFATE SULFURTRANSFERASE"/>
    <property type="match status" value="1"/>
</dbReference>
<gene>
    <name evidence="3" type="ORF">ABS24_06585</name>
</gene>
<dbReference type="GO" id="GO:0004792">
    <property type="term" value="F:thiosulfate-cyanide sulfurtransferase activity"/>
    <property type="evidence" value="ECO:0007669"/>
    <property type="project" value="InterPro"/>
</dbReference>
<dbReference type="Proteomes" id="UP000051213">
    <property type="component" value="Unassembled WGS sequence"/>
</dbReference>
<dbReference type="PROSITE" id="PS00380">
    <property type="entry name" value="RHODANESE_1"/>
    <property type="match status" value="1"/>
</dbReference>
<dbReference type="InterPro" id="IPR051126">
    <property type="entry name" value="Thiosulfate_sulfurtransferase"/>
</dbReference>
<feature type="domain" description="Rhodanese" evidence="2">
    <location>
        <begin position="19"/>
        <end position="127"/>
    </location>
</feature>
<evidence type="ECO:0000259" key="2">
    <source>
        <dbReference type="PROSITE" id="PS50206"/>
    </source>
</evidence>
<dbReference type="InterPro" id="IPR036873">
    <property type="entry name" value="Rhodanese-like_dom_sf"/>
</dbReference>
<evidence type="ECO:0000256" key="1">
    <source>
        <dbReference type="ARBA" id="ARBA00022737"/>
    </source>
</evidence>
<comment type="caution">
    <text evidence="3">The sequence shown here is derived from an EMBL/GenBank/DDBJ whole genome shotgun (WGS) entry which is preliminary data.</text>
</comment>
<dbReference type="CDD" id="cd01448">
    <property type="entry name" value="TST_Repeat_1"/>
    <property type="match status" value="1"/>
</dbReference>
<dbReference type="PROSITE" id="PS50206">
    <property type="entry name" value="RHODANESE_3"/>
    <property type="match status" value="2"/>
</dbReference>
<evidence type="ECO:0000313" key="3">
    <source>
        <dbReference type="EMBL" id="KRO91539.1"/>
    </source>
</evidence>
<keyword evidence="3" id="KW-0808">Transferase</keyword>
<reference evidence="3 4" key="1">
    <citation type="submission" date="2015-10" db="EMBL/GenBank/DDBJ databases">
        <title>Metagenome-Assembled Genomes uncover a global brackish microbiome.</title>
        <authorList>
            <person name="Hugerth L.W."/>
            <person name="Larsson J."/>
            <person name="Alneberg J."/>
            <person name="Lindh M.V."/>
            <person name="Legrand C."/>
            <person name="Pinhassi J."/>
            <person name="Andersson A.F."/>
        </authorList>
    </citation>
    <scope>NUCLEOTIDE SEQUENCE [LARGE SCALE GENOMIC DNA]</scope>
    <source>
        <strain evidence="3">BACL26 MAG-121220-bin70</strain>
    </source>
</reference>
<dbReference type="SMART" id="SM00450">
    <property type="entry name" value="RHOD"/>
    <property type="match status" value="2"/>
</dbReference>
<evidence type="ECO:0000313" key="4">
    <source>
        <dbReference type="Proteomes" id="UP000051213"/>
    </source>
</evidence>
<feature type="domain" description="Rhodanese" evidence="2">
    <location>
        <begin position="160"/>
        <end position="271"/>
    </location>
</feature>
<dbReference type="AlphaFoldDB" id="A0A0R2U269"/>
<accession>A0A0R2U269</accession>
<protein>
    <submittedName>
        <fullName evidence="3">Thiosulfate sulfurtransferase</fullName>
    </submittedName>
</protein>
<proteinExistence type="predicted"/>
<dbReference type="Gene3D" id="3.40.250.10">
    <property type="entry name" value="Rhodanese-like domain"/>
    <property type="match status" value="2"/>
</dbReference>